<proteinExistence type="predicted"/>
<dbReference type="SUPFAM" id="SSF49482">
    <property type="entry name" value="Aromatic compound dioxygenase"/>
    <property type="match status" value="1"/>
</dbReference>
<gene>
    <name evidence="2" type="ORF">CYCCA115_LOCUS17336</name>
</gene>
<reference evidence="2" key="1">
    <citation type="submission" date="2023-08" db="EMBL/GenBank/DDBJ databases">
        <authorList>
            <person name="Audoor S."/>
            <person name="Bilcke G."/>
        </authorList>
    </citation>
    <scope>NUCLEOTIDE SEQUENCE</scope>
</reference>
<evidence type="ECO:0000313" key="2">
    <source>
        <dbReference type="EMBL" id="CAJ1958758.1"/>
    </source>
</evidence>
<dbReference type="AlphaFoldDB" id="A0AAD2G3B4"/>
<dbReference type="GO" id="GO:0005506">
    <property type="term" value="F:iron ion binding"/>
    <property type="evidence" value="ECO:0007669"/>
    <property type="project" value="InterPro"/>
</dbReference>
<name>A0AAD2G3B4_9STRA</name>
<evidence type="ECO:0000256" key="1">
    <source>
        <dbReference type="SAM" id="SignalP"/>
    </source>
</evidence>
<protein>
    <submittedName>
        <fullName evidence="2">Uncharacterized protein</fullName>
    </submittedName>
</protein>
<accession>A0AAD2G3B4</accession>
<dbReference type="Proteomes" id="UP001295423">
    <property type="component" value="Unassembled WGS sequence"/>
</dbReference>
<organism evidence="2 3">
    <name type="scientific">Cylindrotheca closterium</name>
    <dbReference type="NCBI Taxonomy" id="2856"/>
    <lineage>
        <taxon>Eukaryota</taxon>
        <taxon>Sar</taxon>
        <taxon>Stramenopiles</taxon>
        <taxon>Ochrophyta</taxon>
        <taxon>Bacillariophyta</taxon>
        <taxon>Bacillariophyceae</taxon>
        <taxon>Bacillariophycidae</taxon>
        <taxon>Bacillariales</taxon>
        <taxon>Bacillariaceae</taxon>
        <taxon>Cylindrotheca</taxon>
    </lineage>
</organism>
<feature type="signal peptide" evidence="1">
    <location>
        <begin position="1"/>
        <end position="28"/>
    </location>
</feature>
<sequence length="327" mass="36320">MAKVSSSKMHLFKLFLLVLILLVTITSSEDVCDAKEGDCPADQDPSPVTNTAVEQVKGVCPRPSRTIYSQGGTAQAYKPNAPLASTVCEPEAARQYKYKRASWNLSRRTFRKGTAPELDITIRFNSCSNDSKQCQCFKVERPSSPSDRVEVWQTRPDGRYSSLRSSDECRAQVQMNDDGTIQFTTVAPGSSGLMGGLGPSGFDWSPYGPPVIHMLVQVTDHAPILLDVPILFRTGDLTPHGFSLGDWRGQGWSKYRPRELVLSLTSWEPNVEENRIAIEYEISLQQTEGEKKNSANLCESYLKMLPSSFYLEPIATCSKSILDFFAV</sequence>
<feature type="chain" id="PRO_5042234820" evidence="1">
    <location>
        <begin position="29"/>
        <end position="327"/>
    </location>
</feature>
<dbReference type="EMBL" id="CAKOGP040001980">
    <property type="protein sequence ID" value="CAJ1958758.1"/>
    <property type="molecule type" value="Genomic_DNA"/>
</dbReference>
<dbReference type="InterPro" id="IPR015889">
    <property type="entry name" value="Intradiol_dOase_core"/>
</dbReference>
<comment type="caution">
    <text evidence="2">The sequence shown here is derived from an EMBL/GenBank/DDBJ whole genome shotgun (WGS) entry which is preliminary data.</text>
</comment>
<evidence type="ECO:0000313" key="3">
    <source>
        <dbReference type="Proteomes" id="UP001295423"/>
    </source>
</evidence>
<keyword evidence="1" id="KW-0732">Signal</keyword>
<keyword evidence="3" id="KW-1185">Reference proteome</keyword>
<dbReference type="Gene3D" id="2.60.130.10">
    <property type="entry name" value="Aromatic compound dioxygenase"/>
    <property type="match status" value="1"/>
</dbReference>
<dbReference type="GO" id="GO:0016702">
    <property type="term" value="F:oxidoreductase activity, acting on single donors with incorporation of molecular oxygen, incorporation of two atoms of oxygen"/>
    <property type="evidence" value="ECO:0007669"/>
    <property type="project" value="InterPro"/>
</dbReference>